<gene>
    <name evidence="2" type="ORF">AJ85_08365</name>
    <name evidence="1" type="ORF">BALCAV_0211805</name>
</gene>
<evidence type="ECO:0000313" key="4">
    <source>
        <dbReference type="Proteomes" id="UP000297014"/>
    </source>
</evidence>
<protein>
    <submittedName>
        <fullName evidence="1">Uncharacterized protein</fullName>
    </submittedName>
</protein>
<evidence type="ECO:0000313" key="1">
    <source>
        <dbReference type="EMBL" id="KGA97193.1"/>
    </source>
</evidence>
<dbReference type="eggNOG" id="ENOG5032WHT">
    <property type="taxonomic scope" value="Bacteria"/>
</dbReference>
<dbReference type="STRING" id="1218173.BALCAV_0211805"/>
<name>A0A094WMM0_ALKAL</name>
<organism evidence="1 3">
    <name type="scientific">Alkalihalobacillus alcalophilus ATCC 27647 = CGMCC 1.3604</name>
    <dbReference type="NCBI Taxonomy" id="1218173"/>
    <lineage>
        <taxon>Bacteria</taxon>
        <taxon>Bacillati</taxon>
        <taxon>Bacillota</taxon>
        <taxon>Bacilli</taxon>
        <taxon>Bacillales</taxon>
        <taxon>Bacillaceae</taxon>
        <taxon>Alkalihalobacillus</taxon>
    </lineage>
</organism>
<dbReference type="Proteomes" id="UP000297014">
    <property type="component" value="Unassembled WGS sequence"/>
</dbReference>
<evidence type="ECO:0000313" key="2">
    <source>
        <dbReference type="EMBL" id="THG90867.1"/>
    </source>
</evidence>
<dbReference type="PROSITE" id="PS51257">
    <property type="entry name" value="PROKAR_LIPOPROTEIN"/>
    <property type="match status" value="1"/>
</dbReference>
<dbReference type="Proteomes" id="UP000002754">
    <property type="component" value="Unassembled WGS sequence"/>
</dbReference>
<reference evidence="1 3" key="1">
    <citation type="journal article" date="2014" name="Genome Announc.">
        <title>Draft Genome Sequence of Bacillus alcalophilus AV1934, a Classic Alkaliphile Isolated from Human Feces in 1934.</title>
        <authorList>
            <person name="Attie O."/>
            <person name="Jayaprakash A."/>
            <person name="Shah H."/>
            <person name="Paulsen I.T."/>
            <person name="Morino M."/>
            <person name="Takahashi Y."/>
            <person name="Narumi I."/>
            <person name="Sachidanandam R."/>
            <person name="Satoh K."/>
            <person name="Ito M."/>
            <person name="Krulwich T.A."/>
        </authorList>
    </citation>
    <scope>NUCLEOTIDE SEQUENCE [LARGE SCALE GENOMIC DNA]</scope>
    <source>
        <strain evidence="1 3">AV1934</strain>
    </source>
</reference>
<reference evidence="2 4" key="2">
    <citation type="submission" date="2014-01" db="EMBL/GenBank/DDBJ databases">
        <title>Draft genome sequencing of Bacillus alcalophilus CGMCC 1.3604.</title>
        <authorList>
            <person name="Yang J."/>
            <person name="Diao L."/>
            <person name="Yang S."/>
        </authorList>
    </citation>
    <scope>NUCLEOTIDE SEQUENCE [LARGE SCALE GENOMIC DNA]</scope>
    <source>
        <strain evidence="2 4">CGMCC 1.3604</strain>
    </source>
</reference>
<keyword evidence="3" id="KW-1185">Reference proteome</keyword>
<dbReference type="AlphaFoldDB" id="A0A094WMM0"/>
<comment type="caution">
    <text evidence="1">The sequence shown here is derived from an EMBL/GenBank/DDBJ whole genome shotgun (WGS) entry which is preliminary data.</text>
</comment>
<proteinExistence type="predicted"/>
<dbReference type="EMBL" id="ALPT02000035">
    <property type="protein sequence ID" value="KGA97193.1"/>
    <property type="molecule type" value="Genomic_DNA"/>
</dbReference>
<evidence type="ECO:0000313" key="3">
    <source>
        <dbReference type="Proteomes" id="UP000002754"/>
    </source>
</evidence>
<accession>A0A094WMM0</accession>
<sequence>MKGTTLKMSNKRYSLLFLIVGIVVLLVITGCRQTQLGETEKIKTFQNNYELVGEEKAQIVAGISSHIFDEIDRSNEEALEEFVIRPSREVGQLHSLPEGRYQLHPEYSGNVYIRDQDGTLIYHSILGSRYGVETITIDLKETFTIEADGGLTWVYIYPVETDITNELTAGIWKVGLDVAPGTYQVTEYSGLGYFEVWELNEEPRLYELIGSGFNQTNPEVTLEEGQVIRLTGVSSLVLDPM</sequence>
<dbReference type="EMBL" id="JALP01000107">
    <property type="protein sequence ID" value="THG90867.1"/>
    <property type="molecule type" value="Genomic_DNA"/>
</dbReference>